<dbReference type="Proteomes" id="UP001060085">
    <property type="component" value="Linkage Group LG02"/>
</dbReference>
<comment type="caution">
    <text evidence="1">The sequence shown here is derived from an EMBL/GenBank/DDBJ whole genome shotgun (WGS) entry which is preliminary data.</text>
</comment>
<accession>A0ACC0C115</accession>
<protein>
    <submittedName>
        <fullName evidence="1">Uncharacterized protein</fullName>
    </submittedName>
</protein>
<evidence type="ECO:0000313" key="2">
    <source>
        <dbReference type="Proteomes" id="UP001060085"/>
    </source>
</evidence>
<gene>
    <name evidence="1" type="ORF">M9H77_09433</name>
</gene>
<sequence>MVLLGHIFKIDVQRQIVTFMLYGCANLSEIFSDTACRQLLQMFFAIFFFHISEFVLAIAIHGTAKVTVKSLLISKHYMLAMFFSLVEYIIEIYFFPGLKEHWWISNTGLALVVVGEILRKLAILTAGRAFTHLIRTRHEENHKLVTHGVYRFVRHPSYTGFFIWSVGTQVMLCNPVSTVAFAFVVWGFFSKRIPYEEHFLRRFFGSEYEDYVRRVPSGVPFVK</sequence>
<organism evidence="1 2">
    <name type="scientific">Catharanthus roseus</name>
    <name type="common">Madagascar periwinkle</name>
    <name type="synonym">Vinca rosea</name>
    <dbReference type="NCBI Taxonomy" id="4058"/>
    <lineage>
        <taxon>Eukaryota</taxon>
        <taxon>Viridiplantae</taxon>
        <taxon>Streptophyta</taxon>
        <taxon>Embryophyta</taxon>
        <taxon>Tracheophyta</taxon>
        <taxon>Spermatophyta</taxon>
        <taxon>Magnoliopsida</taxon>
        <taxon>eudicotyledons</taxon>
        <taxon>Gunneridae</taxon>
        <taxon>Pentapetalae</taxon>
        <taxon>asterids</taxon>
        <taxon>lamiids</taxon>
        <taxon>Gentianales</taxon>
        <taxon>Apocynaceae</taxon>
        <taxon>Rauvolfioideae</taxon>
        <taxon>Vinceae</taxon>
        <taxon>Catharanthinae</taxon>
        <taxon>Catharanthus</taxon>
    </lineage>
</organism>
<keyword evidence="2" id="KW-1185">Reference proteome</keyword>
<name>A0ACC0C115_CATRO</name>
<reference evidence="2" key="1">
    <citation type="journal article" date="2023" name="Nat. Plants">
        <title>Single-cell RNA sequencing provides a high-resolution roadmap for understanding the multicellular compartmentation of specialized metabolism.</title>
        <authorList>
            <person name="Sun S."/>
            <person name="Shen X."/>
            <person name="Li Y."/>
            <person name="Li Y."/>
            <person name="Wang S."/>
            <person name="Li R."/>
            <person name="Zhang H."/>
            <person name="Shen G."/>
            <person name="Guo B."/>
            <person name="Wei J."/>
            <person name="Xu J."/>
            <person name="St-Pierre B."/>
            <person name="Chen S."/>
            <person name="Sun C."/>
        </authorList>
    </citation>
    <scope>NUCLEOTIDE SEQUENCE [LARGE SCALE GENOMIC DNA]</scope>
</reference>
<proteinExistence type="predicted"/>
<dbReference type="EMBL" id="CM044702">
    <property type="protein sequence ID" value="KAI5678483.1"/>
    <property type="molecule type" value="Genomic_DNA"/>
</dbReference>
<evidence type="ECO:0000313" key="1">
    <source>
        <dbReference type="EMBL" id="KAI5678483.1"/>
    </source>
</evidence>